<gene>
    <name evidence="2" type="ORF">GWK41_03345</name>
</gene>
<reference evidence="2 3" key="1">
    <citation type="journal article" date="2021" name="Syst. Appl. Microbiol.">
        <title>Persephonella atlantica sp. nov.: How to adapt to physico-chemical gradients in high temperature hydrothermal habitats.</title>
        <authorList>
            <person name="Francois D.X."/>
            <person name="Godfroy A."/>
            <person name="Mathien C."/>
            <person name="Aube J."/>
            <person name="Cathalot C."/>
            <person name="Lesongeur F."/>
            <person name="L'Haridon S."/>
            <person name="Philippon X."/>
            <person name="Roussel E.G."/>
        </authorList>
    </citation>
    <scope>NUCLEOTIDE SEQUENCE [LARGE SCALE GENOMIC DNA]</scope>
    <source>
        <strain evidence="2 3">MO1340</strain>
    </source>
</reference>
<evidence type="ECO:0000256" key="1">
    <source>
        <dbReference type="SAM" id="Phobius"/>
    </source>
</evidence>
<keyword evidence="1" id="KW-0472">Membrane</keyword>
<organism evidence="2 3">
    <name type="scientific">Persephonella atlantica</name>
    <dbReference type="NCBI Taxonomy" id="2699429"/>
    <lineage>
        <taxon>Bacteria</taxon>
        <taxon>Pseudomonadati</taxon>
        <taxon>Aquificota</taxon>
        <taxon>Aquificia</taxon>
        <taxon>Aquificales</taxon>
        <taxon>Hydrogenothermaceae</taxon>
        <taxon>Persephonella</taxon>
    </lineage>
</organism>
<protein>
    <submittedName>
        <fullName evidence="2">Uncharacterized protein</fullName>
    </submittedName>
</protein>
<evidence type="ECO:0000313" key="3">
    <source>
        <dbReference type="Proteomes" id="UP000772812"/>
    </source>
</evidence>
<name>A0ABS1GGP6_9AQUI</name>
<comment type="caution">
    <text evidence="2">The sequence shown here is derived from an EMBL/GenBank/DDBJ whole genome shotgun (WGS) entry which is preliminary data.</text>
</comment>
<feature type="transmembrane region" description="Helical" evidence="1">
    <location>
        <begin position="42"/>
        <end position="62"/>
    </location>
</feature>
<dbReference type="RefSeq" id="WP_200673486.1">
    <property type="nucleotide sequence ID" value="NZ_JAACYA010000001.1"/>
</dbReference>
<dbReference type="EMBL" id="JAACYA010000001">
    <property type="protein sequence ID" value="MBK3332101.1"/>
    <property type="molecule type" value="Genomic_DNA"/>
</dbReference>
<keyword evidence="3" id="KW-1185">Reference proteome</keyword>
<accession>A0ABS1GGP6</accession>
<evidence type="ECO:0000313" key="2">
    <source>
        <dbReference type="EMBL" id="MBK3332101.1"/>
    </source>
</evidence>
<sequence>MIYLLLLFGIVVGLYAIFNNIGGVFSAFSIKDPTLKTAKLLQSLLPVVAGIVIVWVSGLNLYDIIKKKSK</sequence>
<keyword evidence="1" id="KW-1133">Transmembrane helix</keyword>
<keyword evidence="1" id="KW-0812">Transmembrane</keyword>
<dbReference type="Proteomes" id="UP000772812">
    <property type="component" value="Unassembled WGS sequence"/>
</dbReference>
<proteinExistence type="predicted"/>